<gene>
    <name evidence="1" type="ORF">JCM7686_3294</name>
</gene>
<accession>S5XS99</accession>
<protein>
    <recommendedName>
        <fullName evidence="3">N-acetyltransferase</fullName>
    </recommendedName>
</protein>
<sequence>MAELTVSVLSSISGITAAEWDGCGDGGNPFTSHRFLAALEASGSVGERNGWYASHLVARLDEVVVGVAPCYLKTNSQGEYIFDHGWAEAWQRAGGEYYPKLQAAVPFTPVTGPRLIARDPQVQGALLQAMAQVTAQSGFSSAHITFCTEAEAELGAAVGFLPRISQQYHWLNDGYASFDDFLAALSSRKRKNIRKERERAQAFGGEIRVLSGAEIEPAHWEAFWRFYQDTGSRKWGRPYLTRAFFDQIHQTMRDDVVLVLALREGQAIAGALNFIGADALYGRYWGCVEEVPFLHFELCYYQAIDWAIAHGKARVEAGAQGEHKLARGYLPKQTHSIHWIADAGFRRAVAEYLERERDAVCDEIEELGDWSPFRRD</sequence>
<proteinExistence type="predicted"/>
<dbReference type="STRING" id="1367847.JCM7686_3294"/>
<dbReference type="EMBL" id="CP006650">
    <property type="protein sequence ID" value="AGT10329.1"/>
    <property type="molecule type" value="Genomic_DNA"/>
</dbReference>
<dbReference type="SUPFAM" id="SSF55729">
    <property type="entry name" value="Acyl-CoA N-acyltransferases (Nat)"/>
    <property type="match status" value="1"/>
</dbReference>
<dbReference type="HOGENOM" id="CLU_036032_1_1_5"/>
<dbReference type="PANTHER" id="PTHR47017">
    <property type="entry name" value="ACYL-COA"/>
    <property type="match status" value="1"/>
</dbReference>
<keyword evidence="2" id="KW-1185">Reference proteome</keyword>
<evidence type="ECO:0008006" key="3">
    <source>
        <dbReference type="Google" id="ProtNLM"/>
    </source>
</evidence>
<dbReference type="InterPro" id="IPR007434">
    <property type="entry name" value="FemAB-like"/>
</dbReference>
<name>S5XS99_PARAH</name>
<dbReference type="AlphaFoldDB" id="S5XS99"/>
<dbReference type="Gene3D" id="3.40.630.30">
    <property type="match status" value="1"/>
</dbReference>
<dbReference type="RefSeq" id="WP_020951965.1">
    <property type="nucleotide sequence ID" value="NC_022041.1"/>
</dbReference>
<organism evidence="1 2">
    <name type="scientific">Paracoccus aminophilus JCM 7686</name>
    <dbReference type="NCBI Taxonomy" id="1367847"/>
    <lineage>
        <taxon>Bacteria</taxon>
        <taxon>Pseudomonadati</taxon>
        <taxon>Pseudomonadota</taxon>
        <taxon>Alphaproteobacteria</taxon>
        <taxon>Rhodobacterales</taxon>
        <taxon>Paracoccaceae</taxon>
        <taxon>Paracoccus</taxon>
    </lineage>
</organism>
<dbReference type="Proteomes" id="UP000015480">
    <property type="component" value="Chromosome"/>
</dbReference>
<dbReference type="KEGG" id="pami:JCM7686_3294"/>
<evidence type="ECO:0000313" key="2">
    <source>
        <dbReference type="Proteomes" id="UP000015480"/>
    </source>
</evidence>
<dbReference type="Pfam" id="PF04339">
    <property type="entry name" value="FemAB_like"/>
    <property type="match status" value="1"/>
</dbReference>
<reference evidence="1 2" key="1">
    <citation type="journal article" date="2014" name="BMC Genomics">
        <title>Architecture and functions of a multipartite genome of the methylotrophic bacterium Paracoccus aminophilus JCM 7686, containing primary and secondary chromids.</title>
        <authorList>
            <person name="Dziewit L."/>
            <person name="Czarnecki J."/>
            <person name="Wibberg D."/>
            <person name="Radlinska M."/>
            <person name="Mrozek P."/>
            <person name="Szymczak M."/>
            <person name="Schluter A."/>
            <person name="Puhler A."/>
            <person name="Bartosik D."/>
        </authorList>
    </citation>
    <scope>NUCLEOTIDE SEQUENCE [LARGE SCALE GENOMIC DNA]</scope>
    <source>
        <strain evidence="1">JCM 7686</strain>
    </source>
</reference>
<dbReference type="OrthoDB" id="9776898at2"/>
<dbReference type="PATRIC" id="fig|1367847.3.peg.3322"/>
<dbReference type="InterPro" id="IPR016181">
    <property type="entry name" value="Acyl_CoA_acyltransferase"/>
</dbReference>
<dbReference type="PANTHER" id="PTHR47017:SF1">
    <property type="entry name" value="ACYL-COA"/>
    <property type="match status" value="1"/>
</dbReference>
<dbReference type="eggNOG" id="COG3146">
    <property type="taxonomic scope" value="Bacteria"/>
</dbReference>
<evidence type="ECO:0000313" key="1">
    <source>
        <dbReference type="EMBL" id="AGT10329.1"/>
    </source>
</evidence>